<reference evidence="3" key="1">
    <citation type="submission" date="2017-02" db="EMBL/GenBank/DDBJ databases">
        <authorList>
            <person name="Tafer H."/>
            <person name="Lopandic K."/>
        </authorList>
    </citation>
    <scope>NUCLEOTIDE SEQUENCE [LARGE SCALE GENOMIC DNA]</scope>
    <source>
        <strain evidence="3">CBS 366.77</strain>
    </source>
</reference>
<dbReference type="PANTHER" id="PTHR31668:SF29">
    <property type="entry name" value="ZN(2)-C6 FUNGAL-TYPE DOMAIN-CONTAINING PROTEIN"/>
    <property type="match status" value="1"/>
</dbReference>
<dbReference type="InterPro" id="IPR050797">
    <property type="entry name" value="Carb_Metab_Trans_Reg"/>
</dbReference>
<evidence type="ECO:0000313" key="3">
    <source>
        <dbReference type="Proteomes" id="UP000266188"/>
    </source>
</evidence>
<evidence type="ECO:0000256" key="1">
    <source>
        <dbReference type="ARBA" id="ARBA00023242"/>
    </source>
</evidence>
<evidence type="ECO:0008006" key="4">
    <source>
        <dbReference type="Google" id="ProtNLM"/>
    </source>
</evidence>
<comment type="caution">
    <text evidence="2">The sequence shown here is derived from an EMBL/GenBank/DDBJ whole genome shotgun (WGS) entry which is preliminary data.</text>
</comment>
<gene>
    <name evidence="2" type="ORF">PHISCL_01040</name>
</gene>
<evidence type="ECO:0000313" key="2">
    <source>
        <dbReference type="EMBL" id="RJE26626.1"/>
    </source>
</evidence>
<keyword evidence="1" id="KW-0539">Nucleus</keyword>
<dbReference type="Proteomes" id="UP000266188">
    <property type="component" value="Unassembled WGS sequence"/>
</dbReference>
<sequence>MPLFRPSALSQWLNQPQEPNKRSMLYALCSLVTAFMCGHSESIIGRGEWDAIARRLIEKSLSTRSEYSFVEDNSVLTLLASFFVAVTYFELHNPRLSWFYLREAITLAHALELHTEKYYRGMNYVDTLYCRRIYNILFVTERSLAIARHKLVLLSQPLPHPALAPDGSPEGLEEQAEIDHGFRQLVRIYSQIDINFLDFWSRKGAPCSGSSWEQGGSSLLLDDGVISDAQRADICVTQLWFDLVLWRAALQQGLLSTKAELRSRTFSYPEDIALSLLRILSSLPSESVDVHGLGIVSPTLQSLHVLLTLSSQFEKISEVGNTLADFIHCSAGLTGWTENMAQNLDRLGSIRKRLSLSPNSHGKLAVSLGKRLAEFDLCYKSPLNVLRELDCVSEDMTTEEKEE</sequence>
<dbReference type="PANTHER" id="PTHR31668">
    <property type="entry name" value="GLUCOSE TRANSPORT TRANSCRIPTION REGULATOR RGT1-RELATED-RELATED"/>
    <property type="match status" value="1"/>
</dbReference>
<organism evidence="2 3">
    <name type="scientific">Aspergillus sclerotialis</name>
    <dbReference type="NCBI Taxonomy" id="2070753"/>
    <lineage>
        <taxon>Eukaryota</taxon>
        <taxon>Fungi</taxon>
        <taxon>Dikarya</taxon>
        <taxon>Ascomycota</taxon>
        <taxon>Pezizomycotina</taxon>
        <taxon>Eurotiomycetes</taxon>
        <taxon>Eurotiomycetidae</taxon>
        <taxon>Eurotiales</taxon>
        <taxon>Aspergillaceae</taxon>
        <taxon>Aspergillus</taxon>
        <taxon>Aspergillus subgen. Polypaecilum</taxon>
    </lineage>
</organism>
<dbReference type="AlphaFoldDB" id="A0A3A2ZU80"/>
<protein>
    <recommendedName>
        <fullName evidence="4">Transcription factor domain-containing protein</fullName>
    </recommendedName>
</protein>
<dbReference type="EMBL" id="MVGC01000018">
    <property type="protein sequence ID" value="RJE26626.1"/>
    <property type="molecule type" value="Genomic_DNA"/>
</dbReference>
<name>A0A3A2ZU80_9EURO</name>
<keyword evidence="3" id="KW-1185">Reference proteome</keyword>
<dbReference type="CDD" id="cd12148">
    <property type="entry name" value="fungal_TF_MHR"/>
    <property type="match status" value="1"/>
</dbReference>
<dbReference type="OrthoDB" id="4132249at2759"/>
<proteinExistence type="predicted"/>
<accession>A0A3A2ZU80</accession>